<sequence length="529" mass="58519">MRHAIMASLDISDIVAQSAKLRAELKDWERAFATANEGRKADRSDIKKAPDIAAKYKEYSRLKSLEKSVRYEKKHHSNPVDLEERSKKRKHTSPPESHLESTPRKAAKGPFATPSKQRGAASHPSELDPYDSPSALHRLFSPSGHQQSSSPLKTAIGPTPQRDGKALGLFDLLSESGGSTATPTATKIASVRGAAAQTPSKRKTLDTIAEEDEEGNSPPGARTPASTSKSYMLSALFATPTTWRYATMTNNRHDAVQERAQQASANDAGQAAPESETPAFLRRSNSARYGASNPTGEGLSPMNVRKRPQFVGKGLSALVQGLRDMEEERLDEDLDVLREIEAEQAAMNTEVTDSQTIDNDTRRTYKKKGQKRTTRRVHMKPVVSKSRREPQLLEPEQQDGTDEGDNEPAAVPETQQPNVHDHEARDLSDAASLDSISEPELDSDSDYEEQAKPLGRSKSFSERMKEAIGVAKPPPTDKREKPSQPQVKEKETKPRERKINPEAHANYRSLKLRNRNSKGRGAGRFGRRR</sequence>
<proteinExistence type="inferred from homology"/>
<reference evidence="11" key="1">
    <citation type="submission" date="2019-04" db="EMBL/GenBank/DDBJ databases">
        <title>Friends and foes A comparative genomics studyof 23 Aspergillus species from section Flavi.</title>
        <authorList>
            <consortium name="DOE Joint Genome Institute"/>
            <person name="Kjaerbolling I."/>
            <person name="Vesth T."/>
            <person name="Frisvad J.C."/>
            <person name="Nybo J.L."/>
            <person name="Theobald S."/>
            <person name="Kildgaard S."/>
            <person name="Isbrandt T."/>
            <person name="Kuo A."/>
            <person name="Sato A."/>
            <person name="Lyhne E.K."/>
            <person name="Kogle M.E."/>
            <person name="Wiebenga A."/>
            <person name="Kun R.S."/>
            <person name="Lubbers R.J."/>
            <person name="Makela M.R."/>
            <person name="Barry K."/>
            <person name="Chovatia M."/>
            <person name="Clum A."/>
            <person name="Daum C."/>
            <person name="Haridas S."/>
            <person name="He G."/>
            <person name="LaButti K."/>
            <person name="Lipzen A."/>
            <person name="Mondo S."/>
            <person name="Riley R."/>
            <person name="Salamov A."/>
            <person name="Simmons B.A."/>
            <person name="Magnuson J.K."/>
            <person name="Henrissat B."/>
            <person name="Mortensen U.H."/>
            <person name="Larsen T.O."/>
            <person name="Devries R.P."/>
            <person name="Grigoriev I.V."/>
            <person name="Machida M."/>
            <person name="Baker S.E."/>
            <person name="Andersen M.R."/>
        </authorList>
    </citation>
    <scope>NUCLEOTIDE SEQUENCE [LARGE SCALE GENOMIC DNA]</scope>
    <source>
        <strain evidence="11">CBS 553.77</strain>
    </source>
</reference>
<evidence type="ECO:0000256" key="9">
    <source>
        <dbReference type="SAM" id="MobiDB-lite"/>
    </source>
</evidence>
<dbReference type="Gene3D" id="1.10.10.1460">
    <property type="match status" value="1"/>
</dbReference>
<evidence type="ECO:0000256" key="2">
    <source>
        <dbReference type="ARBA" id="ARBA00007276"/>
    </source>
</evidence>
<keyword evidence="11" id="KW-1185">Reference proteome</keyword>
<dbReference type="Proteomes" id="UP000327118">
    <property type="component" value="Unassembled WGS sequence"/>
</dbReference>
<dbReference type="GO" id="GO:0031261">
    <property type="term" value="C:DNA replication preinitiation complex"/>
    <property type="evidence" value="ECO:0007669"/>
    <property type="project" value="TreeGrafter"/>
</dbReference>
<feature type="compositionally biased region" description="Polar residues" evidence="9">
    <location>
        <begin position="143"/>
        <end position="152"/>
    </location>
</feature>
<accession>A0A5N6Z0T6</accession>
<dbReference type="InterPro" id="IPR040203">
    <property type="entry name" value="Sld2"/>
</dbReference>
<evidence type="ECO:0000256" key="7">
    <source>
        <dbReference type="ARBA" id="ARBA00025253"/>
    </source>
</evidence>
<evidence type="ECO:0000256" key="5">
    <source>
        <dbReference type="ARBA" id="ARBA00023242"/>
    </source>
</evidence>
<dbReference type="PANTHER" id="PTHR28124">
    <property type="entry name" value="DNA REPLICATION REGULATOR SLD2"/>
    <property type="match status" value="1"/>
</dbReference>
<protein>
    <recommendedName>
        <fullName evidence="3 8">DNA replication regulator SLD2</fullName>
    </recommendedName>
</protein>
<dbReference type="GO" id="GO:0006270">
    <property type="term" value="P:DNA replication initiation"/>
    <property type="evidence" value="ECO:0007669"/>
    <property type="project" value="UniProtKB-UniRule"/>
</dbReference>
<dbReference type="PANTHER" id="PTHR28124:SF1">
    <property type="entry name" value="DNA REPLICATION REGULATOR SLD2"/>
    <property type="match status" value="1"/>
</dbReference>
<dbReference type="EMBL" id="ML739180">
    <property type="protein sequence ID" value="KAE8351252.1"/>
    <property type="molecule type" value="Genomic_DNA"/>
</dbReference>
<dbReference type="GO" id="GO:0003697">
    <property type="term" value="F:single-stranded DNA binding"/>
    <property type="evidence" value="ECO:0007669"/>
    <property type="project" value="TreeGrafter"/>
</dbReference>
<dbReference type="Pfam" id="PF11719">
    <property type="entry name" value="Drc1-Sld2"/>
    <property type="match status" value="1"/>
</dbReference>
<dbReference type="FunFam" id="1.10.10.1460:FF:000001">
    <property type="entry name" value="DNA replication regulator Sld2"/>
    <property type="match status" value="1"/>
</dbReference>
<dbReference type="InterPro" id="IPR021110">
    <property type="entry name" value="DNA_rep_checkpnt_protein"/>
</dbReference>
<feature type="compositionally biased region" description="Polar residues" evidence="9">
    <location>
        <begin position="283"/>
        <end position="295"/>
    </location>
</feature>
<dbReference type="GO" id="GO:1902977">
    <property type="term" value="P:mitotic DNA replication preinitiation complex assembly"/>
    <property type="evidence" value="ECO:0007669"/>
    <property type="project" value="TreeGrafter"/>
</dbReference>
<dbReference type="AlphaFoldDB" id="A0A5N6Z0T6"/>
<dbReference type="GO" id="GO:0000727">
    <property type="term" value="P:double-strand break repair via break-induced replication"/>
    <property type="evidence" value="ECO:0007669"/>
    <property type="project" value="TreeGrafter"/>
</dbReference>
<feature type="region of interest" description="Disordered" evidence="9">
    <location>
        <begin position="346"/>
        <end position="529"/>
    </location>
</feature>
<feature type="compositionally biased region" description="Polar residues" evidence="9">
    <location>
        <begin position="346"/>
        <end position="358"/>
    </location>
</feature>
<feature type="compositionally biased region" description="Polar residues" evidence="9">
    <location>
        <begin position="176"/>
        <end position="187"/>
    </location>
</feature>
<comment type="subcellular location">
    <subcellularLocation>
        <location evidence="1 8">Nucleus</location>
    </subcellularLocation>
</comment>
<evidence type="ECO:0000256" key="8">
    <source>
        <dbReference type="RuleBase" id="RU367067"/>
    </source>
</evidence>
<feature type="compositionally biased region" description="Gly residues" evidence="9">
    <location>
        <begin position="520"/>
        <end position="529"/>
    </location>
</feature>
<feature type="compositionally biased region" description="Basic residues" evidence="9">
    <location>
        <begin position="364"/>
        <end position="379"/>
    </location>
</feature>
<feature type="compositionally biased region" description="Basic and acidic residues" evidence="9">
    <location>
        <begin position="419"/>
        <end position="428"/>
    </location>
</feature>
<feature type="compositionally biased region" description="Basic and acidic residues" evidence="9">
    <location>
        <begin position="475"/>
        <end position="501"/>
    </location>
</feature>
<evidence type="ECO:0000256" key="4">
    <source>
        <dbReference type="ARBA" id="ARBA00022705"/>
    </source>
</evidence>
<comment type="function">
    <text evidence="7 8">Has a role in the initiation of DNA replication. Required at S-phase checkpoint.</text>
</comment>
<dbReference type="CDD" id="cd22289">
    <property type="entry name" value="RecQL4_SLD2_NTD"/>
    <property type="match status" value="1"/>
</dbReference>
<evidence type="ECO:0000256" key="3">
    <source>
        <dbReference type="ARBA" id="ARBA00018363"/>
    </source>
</evidence>
<evidence type="ECO:0000313" key="11">
    <source>
        <dbReference type="Proteomes" id="UP000327118"/>
    </source>
</evidence>
<evidence type="ECO:0000313" key="10">
    <source>
        <dbReference type="EMBL" id="KAE8351252.1"/>
    </source>
</evidence>
<feature type="region of interest" description="Disordered" evidence="9">
    <location>
        <begin position="256"/>
        <end position="304"/>
    </location>
</feature>
<feature type="compositionally biased region" description="Acidic residues" evidence="9">
    <location>
        <begin position="437"/>
        <end position="448"/>
    </location>
</feature>
<organism evidence="10 11">
    <name type="scientific">Aspergillus coremiiformis</name>
    <dbReference type="NCBI Taxonomy" id="138285"/>
    <lineage>
        <taxon>Eukaryota</taxon>
        <taxon>Fungi</taxon>
        <taxon>Dikarya</taxon>
        <taxon>Ascomycota</taxon>
        <taxon>Pezizomycotina</taxon>
        <taxon>Eurotiomycetes</taxon>
        <taxon>Eurotiomycetidae</taxon>
        <taxon>Eurotiales</taxon>
        <taxon>Aspergillaceae</taxon>
        <taxon>Aspergillus</taxon>
        <taxon>Aspergillus subgen. Circumdati</taxon>
    </lineage>
</organism>
<evidence type="ECO:0000256" key="6">
    <source>
        <dbReference type="ARBA" id="ARBA00023306"/>
    </source>
</evidence>
<evidence type="ECO:0000256" key="1">
    <source>
        <dbReference type="ARBA" id="ARBA00004123"/>
    </source>
</evidence>
<dbReference type="OrthoDB" id="8775810at2759"/>
<dbReference type="GO" id="GO:0003688">
    <property type="term" value="F:DNA replication origin binding"/>
    <property type="evidence" value="ECO:0007669"/>
    <property type="project" value="TreeGrafter"/>
</dbReference>
<keyword evidence="5 8" id="KW-0539">Nucleus</keyword>
<feature type="compositionally biased region" description="Acidic residues" evidence="9">
    <location>
        <begin position="396"/>
        <end position="406"/>
    </location>
</feature>
<name>A0A5N6Z0T6_9EURO</name>
<comment type="similarity">
    <text evidence="2 8">Belongs to the SLD2 family.</text>
</comment>
<keyword evidence="6 8" id="KW-0131">Cell cycle</keyword>
<keyword evidence="4 8" id="KW-0235">DNA replication</keyword>
<gene>
    <name evidence="10" type="ORF">BDV28DRAFT_137544</name>
</gene>
<feature type="region of interest" description="Disordered" evidence="9">
    <location>
        <begin position="65"/>
        <end position="228"/>
    </location>
</feature>